<sequence>MWNVSRYPWELTFQPHLRESGCLLSFQEQQHVLAHFALPFFLRPPRYHPCRVGVAEALWALKEALAYARAMPAIDSLLFSWFCATQLSRCSPSVENICRVLHRRHDSFQRNDKTKDAQAAMQREPCRIPSQPRFR</sequence>
<evidence type="ECO:0000313" key="2">
    <source>
        <dbReference type="Proteomes" id="UP000054337"/>
    </source>
</evidence>
<dbReference type="Proteomes" id="UP000054337">
    <property type="component" value="Unassembled WGS sequence"/>
</dbReference>
<organism evidence="1 2">
    <name type="scientific">Bipolaris victoriae (strain FI3)</name>
    <name type="common">Victoria blight of oats agent</name>
    <name type="synonym">Cochliobolus victoriae</name>
    <dbReference type="NCBI Taxonomy" id="930091"/>
    <lineage>
        <taxon>Eukaryota</taxon>
        <taxon>Fungi</taxon>
        <taxon>Dikarya</taxon>
        <taxon>Ascomycota</taxon>
        <taxon>Pezizomycotina</taxon>
        <taxon>Dothideomycetes</taxon>
        <taxon>Pleosporomycetidae</taxon>
        <taxon>Pleosporales</taxon>
        <taxon>Pleosporineae</taxon>
        <taxon>Pleosporaceae</taxon>
        <taxon>Bipolaris</taxon>
    </lineage>
</organism>
<accession>W7EY66</accession>
<evidence type="ECO:0000313" key="1">
    <source>
        <dbReference type="EMBL" id="EUN31924.1"/>
    </source>
</evidence>
<name>W7EY66_BIPV3</name>
<dbReference type="RefSeq" id="XP_014561533.1">
    <property type="nucleotide sequence ID" value="XM_014706047.1"/>
</dbReference>
<proteinExistence type="predicted"/>
<reference evidence="1 2" key="1">
    <citation type="journal article" date="2013" name="PLoS Genet.">
        <title>Comparative genome structure, secondary metabolite, and effector coding capacity across Cochliobolus pathogens.</title>
        <authorList>
            <person name="Condon B.J."/>
            <person name="Leng Y."/>
            <person name="Wu D."/>
            <person name="Bushley K.E."/>
            <person name="Ohm R.A."/>
            <person name="Otillar R."/>
            <person name="Martin J."/>
            <person name="Schackwitz W."/>
            <person name="Grimwood J."/>
            <person name="MohdZainudin N."/>
            <person name="Xue C."/>
            <person name="Wang R."/>
            <person name="Manning V.A."/>
            <person name="Dhillon B."/>
            <person name="Tu Z.J."/>
            <person name="Steffenson B.J."/>
            <person name="Salamov A."/>
            <person name="Sun H."/>
            <person name="Lowry S."/>
            <person name="LaButti K."/>
            <person name="Han J."/>
            <person name="Copeland A."/>
            <person name="Lindquist E."/>
            <person name="Barry K."/>
            <person name="Schmutz J."/>
            <person name="Baker S.E."/>
            <person name="Ciuffetti L.M."/>
            <person name="Grigoriev I.V."/>
            <person name="Zhong S."/>
            <person name="Turgeon B.G."/>
        </authorList>
    </citation>
    <scope>NUCLEOTIDE SEQUENCE [LARGE SCALE GENOMIC DNA]</scope>
    <source>
        <strain evidence="1 2">FI3</strain>
    </source>
</reference>
<dbReference type="AlphaFoldDB" id="W7EY66"/>
<dbReference type="EMBL" id="KI968696">
    <property type="protein sequence ID" value="EUN31924.1"/>
    <property type="molecule type" value="Genomic_DNA"/>
</dbReference>
<gene>
    <name evidence="1" type="ORF">COCVIDRAFT_86307</name>
</gene>
<keyword evidence="2" id="KW-1185">Reference proteome</keyword>
<protein>
    <submittedName>
        <fullName evidence="1">Uncharacterized protein</fullName>
    </submittedName>
</protein>
<dbReference type="HOGENOM" id="CLU_1885420_0_0_1"/>
<dbReference type="GeneID" id="26258437"/>